<feature type="domain" description="BHLH" evidence="6">
    <location>
        <begin position="716"/>
        <end position="765"/>
    </location>
</feature>
<evidence type="ECO:0000256" key="3">
    <source>
        <dbReference type="ARBA" id="ARBA00023163"/>
    </source>
</evidence>
<comment type="subcellular location">
    <subcellularLocation>
        <location evidence="1">Nucleus</location>
    </subcellularLocation>
</comment>
<comment type="caution">
    <text evidence="7">The sequence shown here is derived from an EMBL/GenBank/DDBJ whole genome shotgun (WGS) entry which is preliminary data.</text>
</comment>
<dbReference type="InterPro" id="IPR043561">
    <property type="entry name" value="LHW-like"/>
</dbReference>
<dbReference type="InterPro" id="IPR025610">
    <property type="entry name" value="MYC/MYB_N"/>
</dbReference>
<dbReference type="AlphaFoldDB" id="A0A8X8ZRX7"/>
<dbReference type="InterPro" id="IPR011598">
    <property type="entry name" value="bHLH_dom"/>
</dbReference>
<feature type="compositionally biased region" description="Basic and acidic residues" evidence="5">
    <location>
        <begin position="717"/>
        <end position="731"/>
    </location>
</feature>
<dbReference type="Pfam" id="PF14215">
    <property type="entry name" value="bHLH-MYC_N"/>
    <property type="match status" value="1"/>
</dbReference>
<sequence>MACERVIAESLDPERKRSGGLRTKQAGRGSCRGTAMGYLLKEGLKTLCGVNQWSYAVFWKIGCQNPNDSLPLGVLLLIWEECYYEAATCSGQPGKENADAAALDDYNASWISADAGDRVHLLVNKMMMDSHVNIVGEGLVGRVAFTGSHQWILSENYCGDSHPPEVVKEVCQQFSAGMQTIAVVPVLPHGVVQFGSSMAIMENLGFINDVKSLILQLGYVSGALLSPNYEAKEDTPRIGVPVGNFTSGGLSLESDGCSFDSFNYPGNPNQFSLAGKIQYGLKSSCTAHETSNSNHDGIRHHNHQVTNGVAKAEVIPLNPEMWKNLNTPLHAPRSAPGLPLSSLPTFNYGTIRSAEQKVVSTTSKQDHFSVPNNVLQPLVANSGSIYCSDGSVIHSSVGVNGAMSNSKPVSAGASLHKNEKLHKVEPSNSISVNCFTSNSSLAYSSDSKLHHMDNGFGQGELNDCKREMVRHPNQGHDMPLPQFSEHLNMAELISGGQIPYVNNSSYDDVCVQTESGGDDLFDVLGADFKNKLFSSRWNSSLSDASAINWDNKSNLPPKKSLASSEAYSASQGNSESGIFPSDHLLEAVVSKARPCSKQSMDDNVSCRTTLTNMSSASTPNGSLPYGRFGISDQLKGELFGVPKYLAKAGAVSSCSLRIGSSNSKEESRSYSQGSSIYGSQISSWMEKDQKPKASNSVSTGHSKKPDETGKTNRKRLKPGENPRPRPKDRQMIQDRVKELREIVPNGAKCSIDALLERTIKHMLFLQSVTKHADKLKQTGESKIISKDGGLLLKDNFEGGATWAYEVGSQSMVCPIIVEDLNQPRQMLVEMLCEERGLFLEIADIIRGLGLTILKGVMETRNDKIWARFSVEANRDVTRMEIFISLVSLLEQSSKGSTPQPNGISNDNTLIPQQFHHAAPVSLTARSRSLQ</sequence>
<reference evidence="7" key="2">
    <citation type="submission" date="2020-08" db="EMBL/GenBank/DDBJ databases">
        <title>Plant Genome Project.</title>
        <authorList>
            <person name="Zhang R.-G."/>
        </authorList>
    </citation>
    <scope>NUCLEOTIDE SEQUENCE</scope>
    <source>
        <strain evidence="7">Huo1</strain>
        <tissue evidence="7">Leaf</tissue>
    </source>
</reference>
<dbReference type="PANTHER" id="PTHR46196">
    <property type="entry name" value="TRANSCRIPTION FACTOR BHLH155-LIKE ISOFORM X1-RELATED"/>
    <property type="match status" value="1"/>
</dbReference>
<keyword evidence="2" id="KW-0805">Transcription regulation</keyword>
<keyword evidence="8" id="KW-1185">Reference proteome</keyword>
<dbReference type="GO" id="GO:0003700">
    <property type="term" value="F:DNA-binding transcription factor activity"/>
    <property type="evidence" value="ECO:0007669"/>
    <property type="project" value="InterPro"/>
</dbReference>
<keyword evidence="4" id="KW-0539">Nucleus</keyword>
<evidence type="ECO:0000313" key="8">
    <source>
        <dbReference type="Proteomes" id="UP000298416"/>
    </source>
</evidence>
<evidence type="ECO:0000256" key="1">
    <source>
        <dbReference type="ARBA" id="ARBA00004123"/>
    </source>
</evidence>
<dbReference type="CDD" id="cd18915">
    <property type="entry name" value="bHLH_AtLHW_like"/>
    <property type="match status" value="1"/>
</dbReference>
<protein>
    <recommendedName>
        <fullName evidence="6">BHLH domain-containing protein</fullName>
    </recommendedName>
</protein>
<gene>
    <name evidence="7" type="ORF">SASPL_122091</name>
</gene>
<name>A0A8X8ZRX7_SALSN</name>
<evidence type="ECO:0000259" key="6">
    <source>
        <dbReference type="PROSITE" id="PS50888"/>
    </source>
</evidence>
<dbReference type="EMBL" id="PNBA02000008">
    <property type="protein sequence ID" value="KAG6414718.1"/>
    <property type="molecule type" value="Genomic_DNA"/>
</dbReference>
<keyword evidence="3" id="KW-0804">Transcription</keyword>
<feature type="region of interest" description="Disordered" evidence="5">
    <location>
        <begin position="684"/>
        <end position="731"/>
    </location>
</feature>
<evidence type="ECO:0000256" key="2">
    <source>
        <dbReference type="ARBA" id="ARBA00023015"/>
    </source>
</evidence>
<evidence type="ECO:0000313" key="7">
    <source>
        <dbReference type="EMBL" id="KAG6414718.1"/>
    </source>
</evidence>
<evidence type="ECO:0000256" key="4">
    <source>
        <dbReference type="ARBA" id="ARBA00023242"/>
    </source>
</evidence>
<dbReference type="GO" id="GO:0046983">
    <property type="term" value="F:protein dimerization activity"/>
    <property type="evidence" value="ECO:0007669"/>
    <property type="project" value="InterPro"/>
</dbReference>
<evidence type="ECO:0000256" key="5">
    <source>
        <dbReference type="SAM" id="MobiDB-lite"/>
    </source>
</evidence>
<dbReference type="Proteomes" id="UP000298416">
    <property type="component" value="Unassembled WGS sequence"/>
</dbReference>
<dbReference type="GO" id="GO:0005634">
    <property type="term" value="C:nucleus"/>
    <property type="evidence" value="ECO:0007669"/>
    <property type="project" value="UniProtKB-SubCell"/>
</dbReference>
<proteinExistence type="predicted"/>
<accession>A0A8X8ZRX7</accession>
<reference evidence="7" key="1">
    <citation type="submission" date="2018-01" db="EMBL/GenBank/DDBJ databases">
        <authorList>
            <person name="Mao J.F."/>
        </authorList>
    </citation>
    <scope>NUCLEOTIDE SEQUENCE</scope>
    <source>
        <strain evidence="7">Huo1</strain>
        <tissue evidence="7">Leaf</tissue>
    </source>
</reference>
<dbReference type="PANTHER" id="PTHR46196:SF4">
    <property type="entry name" value="TRANSCRIPTION FACTOR LHW"/>
    <property type="match status" value="1"/>
</dbReference>
<organism evidence="7">
    <name type="scientific">Salvia splendens</name>
    <name type="common">Scarlet sage</name>
    <dbReference type="NCBI Taxonomy" id="180675"/>
    <lineage>
        <taxon>Eukaryota</taxon>
        <taxon>Viridiplantae</taxon>
        <taxon>Streptophyta</taxon>
        <taxon>Embryophyta</taxon>
        <taxon>Tracheophyta</taxon>
        <taxon>Spermatophyta</taxon>
        <taxon>Magnoliopsida</taxon>
        <taxon>eudicotyledons</taxon>
        <taxon>Gunneridae</taxon>
        <taxon>Pentapetalae</taxon>
        <taxon>asterids</taxon>
        <taxon>lamiids</taxon>
        <taxon>Lamiales</taxon>
        <taxon>Lamiaceae</taxon>
        <taxon>Nepetoideae</taxon>
        <taxon>Mentheae</taxon>
        <taxon>Salviinae</taxon>
        <taxon>Salvia</taxon>
        <taxon>Salvia subgen. Calosphace</taxon>
        <taxon>core Calosphace</taxon>
    </lineage>
</organism>
<dbReference type="Pfam" id="PF23176">
    <property type="entry name" value="bHLH_LHW"/>
    <property type="match status" value="1"/>
</dbReference>
<dbReference type="PROSITE" id="PS50888">
    <property type="entry name" value="BHLH"/>
    <property type="match status" value="1"/>
</dbReference>